<evidence type="ECO:0000313" key="8">
    <source>
        <dbReference type="EMBL" id="HDX30335.1"/>
    </source>
</evidence>
<keyword evidence="5 6" id="KW-0472">Membrane</keyword>
<dbReference type="InterPro" id="IPR015414">
    <property type="entry name" value="TMEM64"/>
</dbReference>
<evidence type="ECO:0000256" key="6">
    <source>
        <dbReference type="RuleBase" id="RU366058"/>
    </source>
</evidence>
<feature type="domain" description="VTT" evidence="7">
    <location>
        <begin position="116"/>
        <end position="231"/>
    </location>
</feature>
<evidence type="ECO:0000256" key="2">
    <source>
        <dbReference type="ARBA" id="ARBA00022475"/>
    </source>
</evidence>
<keyword evidence="4 6" id="KW-1133">Transmembrane helix</keyword>
<dbReference type="PANTHER" id="PTHR12677">
    <property type="entry name" value="GOLGI APPARATUS MEMBRANE PROTEIN TVP38-RELATED"/>
    <property type="match status" value="1"/>
</dbReference>
<evidence type="ECO:0000256" key="3">
    <source>
        <dbReference type="ARBA" id="ARBA00022692"/>
    </source>
</evidence>
<feature type="transmembrane region" description="Helical" evidence="6">
    <location>
        <begin position="57"/>
        <end position="75"/>
    </location>
</feature>
<proteinExistence type="inferred from homology"/>
<keyword evidence="2 6" id="KW-1003">Cell membrane</keyword>
<dbReference type="GO" id="GO:0005886">
    <property type="term" value="C:plasma membrane"/>
    <property type="evidence" value="ECO:0007669"/>
    <property type="project" value="UniProtKB-SubCell"/>
</dbReference>
<feature type="transmembrane region" description="Helical" evidence="6">
    <location>
        <begin position="239"/>
        <end position="256"/>
    </location>
</feature>
<evidence type="ECO:0000256" key="5">
    <source>
        <dbReference type="ARBA" id="ARBA00023136"/>
    </source>
</evidence>
<sequence>MVDADVPSFHGERLCSIMGKCCTAPIRTESVRKGCQSNMQRSSFIRQIAIGLTKRRLWLLLFLLAMLGIGMWRVGPWLWPLLQDEAALEAFVVRLGVWGPLALIALNALQIVVAPLPGYVMQMAAGYLFGPIWGGIFGTLGVLVGSMTAMALARAFGRPLVERLVGQERLSRWERMTFSASTAVWFVILLAPTGDLPYFMAGLSQVSFTKIFLLTLVIRAPSTMVVASAGAGVWWLSGWQLAALLLALGLATMLFLRHQERLHTWIDRFAHRWLSGEESS</sequence>
<accession>A0A7C1FQX6</accession>
<dbReference type="InterPro" id="IPR032816">
    <property type="entry name" value="VTT_dom"/>
</dbReference>
<feature type="transmembrane region" description="Helical" evidence="6">
    <location>
        <begin position="211"/>
        <end position="233"/>
    </location>
</feature>
<comment type="caution">
    <text evidence="8">The sequence shown here is derived from an EMBL/GenBank/DDBJ whole genome shotgun (WGS) entry which is preliminary data.</text>
</comment>
<feature type="transmembrane region" description="Helical" evidence="6">
    <location>
        <begin position="95"/>
        <end position="120"/>
    </location>
</feature>
<feature type="transmembrane region" description="Helical" evidence="6">
    <location>
        <begin position="132"/>
        <end position="156"/>
    </location>
</feature>
<name>A0A7C1FQX6_9CHLR</name>
<comment type="similarity">
    <text evidence="6">Belongs to the TVP38/TMEM64 family.</text>
</comment>
<reference evidence="8" key="1">
    <citation type="journal article" date="2020" name="mSystems">
        <title>Genome- and Community-Level Interaction Insights into Carbon Utilization and Element Cycling Functions of Hydrothermarchaeota in Hydrothermal Sediment.</title>
        <authorList>
            <person name="Zhou Z."/>
            <person name="Liu Y."/>
            <person name="Xu W."/>
            <person name="Pan J."/>
            <person name="Luo Z.H."/>
            <person name="Li M."/>
        </authorList>
    </citation>
    <scope>NUCLEOTIDE SEQUENCE [LARGE SCALE GENOMIC DNA]</scope>
    <source>
        <strain evidence="8">SpSt-289</strain>
    </source>
</reference>
<feature type="transmembrane region" description="Helical" evidence="6">
    <location>
        <begin position="176"/>
        <end position="199"/>
    </location>
</feature>
<dbReference type="PANTHER" id="PTHR12677:SF59">
    <property type="entry name" value="GOLGI APPARATUS MEMBRANE PROTEIN TVP38-RELATED"/>
    <property type="match status" value="1"/>
</dbReference>
<dbReference type="AlphaFoldDB" id="A0A7C1FQX6"/>
<gene>
    <name evidence="8" type="ORF">ENQ20_02450</name>
</gene>
<dbReference type="Pfam" id="PF09335">
    <property type="entry name" value="VTT_dom"/>
    <property type="match status" value="1"/>
</dbReference>
<evidence type="ECO:0000256" key="1">
    <source>
        <dbReference type="ARBA" id="ARBA00004651"/>
    </source>
</evidence>
<protein>
    <recommendedName>
        <fullName evidence="6">TVP38/TMEM64 family membrane protein</fullName>
    </recommendedName>
</protein>
<organism evidence="8">
    <name type="scientific">Caldilinea aerophila</name>
    <dbReference type="NCBI Taxonomy" id="133453"/>
    <lineage>
        <taxon>Bacteria</taxon>
        <taxon>Bacillati</taxon>
        <taxon>Chloroflexota</taxon>
        <taxon>Caldilineae</taxon>
        <taxon>Caldilineales</taxon>
        <taxon>Caldilineaceae</taxon>
        <taxon>Caldilinea</taxon>
    </lineage>
</organism>
<keyword evidence="3 6" id="KW-0812">Transmembrane</keyword>
<dbReference type="EMBL" id="DSMG01000036">
    <property type="protein sequence ID" value="HDX30335.1"/>
    <property type="molecule type" value="Genomic_DNA"/>
</dbReference>
<comment type="subcellular location">
    <subcellularLocation>
        <location evidence="1 6">Cell membrane</location>
        <topology evidence="1 6">Multi-pass membrane protein</topology>
    </subcellularLocation>
</comment>
<evidence type="ECO:0000256" key="4">
    <source>
        <dbReference type="ARBA" id="ARBA00022989"/>
    </source>
</evidence>
<evidence type="ECO:0000259" key="7">
    <source>
        <dbReference type="Pfam" id="PF09335"/>
    </source>
</evidence>